<keyword evidence="2" id="KW-0677">Repeat</keyword>
<dbReference type="CDD" id="cd10747">
    <property type="entry name" value="DnaJ_C"/>
    <property type="match status" value="1"/>
</dbReference>
<feature type="region of interest" description="Disordered" evidence="5">
    <location>
        <begin position="139"/>
        <end position="197"/>
    </location>
</feature>
<evidence type="ECO:0000259" key="6">
    <source>
        <dbReference type="Pfam" id="PF01556"/>
    </source>
</evidence>
<dbReference type="InterPro" id="IPR044713">
    <property type="entry name" value="DNJA1/2-like"/>
</dbReference>
<name>A0A1V2LB40_CYBFA</name>
<dbReference type="PANTHER" id="PTHR43888">
    <property type="entry name" value="DNAJ-LIKE-2, ISOFORM A-RELATED"/>
    <property type="match status" value="1"/>
</dbReference>
<gene>
    <name evidence="7" type="ORF">BON22_1015</name>
</gene>
<keyword evidence="8" id="KW-1185">Reference proteome</keyword>
<dbReference type="FunFam" id="2.60.260.20:FF:000003">
    <property type="entry name" value="DnaJ subfamily A member 2"/>
    <property type="match status" value="1"/>
</dbReference>
<evidence type="ECO:0000256" key="2">
    <source>
        <dbReference type="ARBA" id="ARBA00022737"/>
    </source>
</evidence>
<dbReference type="Proteomes" id="UP000189513">
    <property type="component" value="Unassembled WGS sequence"/>
</dbReference>
<keyword evidence="1" id="KW-0479">Metal-binding</keyword>
<keyword evidence="3" id="KW-0863">Zinc-finger</keyword>
<accession>A0A1V2LB40</accession>
<dbReference type="GO" id="GO:0030544">
    <property type="term" value="F:Hsp70 protein binding"/>
    <property type="evidence" value="ECO:0007669"/>
    <property type="project" value="InterPro"/>
</dbReference>
<evidence type="ECO:0000313" key="7">
    <source>
        <dbReference type="EMBL" id="ONH69000.1"/>
    </source>
</evidence>
<dbReference type="VEuPathDB" id="FungiDB:BON22_1015"/>
<proteinExistence type="predicted"/>
<feature type="domain" description="Chaperone DnaJ C-terminal" evidence="6">
    <location>
        <begin position="2"/>
        <end position="120"/>
    </location>
</feature>
<evidence type="ECO:0000313" key="8">
    <source>
        <dbReference type="Proteomes" id="UP000189513"/>
    </source>
</evidence>
<dbReference type="InterPro" id="IPR002939">
    <property type="entry name" value="DnaJ_C"/>
</dbReference>
<organism evidence="7 8">
    <name type="scientific">Cyberlindnera fabianii</name>
    <name type="common">Yeast</name>
    <name type="synonym">Hansenula fabianii</name>
    <dbReference type="NCBI Taxonomy" id="36022"/>
    <lineage>
        <taxon>Eukaryota</taxon>
        <taxon>Fungi</taxon>
        <taxon>Dikarya</taxon>
        <taxon>Ascomycota</taxon>
        <taxon>Saccharomycotina</taxon>
        <taxon>Saccharomycetes</taxon>
        <taxon>Phaffomycetales</taxon>
        <taxon>Phaffomycetaceae</taxon>
        <taxon>Cyberlindnera</taxon>
    </lineage>
</organism>
<reference evidence="8" key="1">
    <citation type="journal article" date="2017" name="Genome Announc.">
        <title>Genome sequences of Cyberlindnera fabianii 65, Pichia kudriavzevii 129, and Saccharomyces cerevisiae 131 isolated from fermented masau fruits in Zimbabwe.</title>
        <authorList>
            <person name="van Rijswijck I.M.H."/>
            <person name="Derks M.F.L."/>
            <person name="Abee T."/>
            <person name="de Ridder D."/>
            <person name="Smid E.J."/>
        </authorList>
    </citation>
    <scope>NUCLEOTIDE SEQUENCE [LARGE SCALE GENOMIC DNA]</scope>
    <source>
        <strain evidence="8">65</strain>
    </source>
</reference>
<dbReference type="STRING" id="36022.A0A1V2LB40"/>
<evidence type="ECO:0000256" key="3">
    <source>
        <dbReference type="ARBA" id="ARBA00022771"/>
    </source>
</evidence>
<dbReference type="Gene3D" id="2.60.260.20">
    <property type="entry name" value="Urease metallochaperone UreE, N-terminal domain"/>
    <property type="match status" value="2"/>
</dbReference>
<dbReference type="GO" id="GO:0006457">
    <property type="term" value="P:protein folding"/>
    <property type="evidence" value="ECO:0007669"/>
    <property type="project" value="InterPro"/>
</dbReference>
<dbReference type="GO" id="GO:0051082">
    <property type="term" value="F:unfolded protein binding"/>
    <property type="evidence" value="ECO:0007669"/>
    <property type="project" value="InterPro"/>
</dbReference>
<comment type="caution">
    <text evidence="7">The sequence shown here is derived from an EMBL/GenBank/DDBJ whole genome shotgun (WGS) entry which is preliminary data.</text>
</comment>
<dbReference type="EMBL" id="MPUK01000002">
    <property type="protein sequence ID" value="ONH69000.1"/>
    <property type="molecule type" value="Genomic_DNA"/>
</dbReference>
<feature type="compositionally biased region" description="Polar residues" evidence="5">
    <location>
        <begin position="187"/>
        <end position="197"/>
    </location>
</feature>
<sequence length="197" mass="22034">MTVEPGARSGETIVFKGEGDQGIDIIPGDVVVTIDEKKHDTFRRRGDDLYLTVKIDLLTALAGGSLPVQHLSGEWLQIEVIQGEITTPSCFKMVEGYGMPKKGVPNSYGNLVIHFDVQFPKPHEMNPENYEALERALPQRKQTKYPENVTPSIKVLSDFDPYLNGGKTKKKKRRRQEEVNYSDDDSPQASAPQCTTQ</sequence>
<dbReference type="OMA" id="RGPESMF"/>
<evidence type="ECO:0000256" key="1">
    <source>
        <dbReference type="ARBA" id="ARBA00022723"/>
    </source>
</evidence>
<dbReference type="AlphaFoldDB" id="A0A1V2LB40"/>
<dbReference type="InterPro" id="IPR008971">
    <property type="entry name" value="HSP40/DnaJ_pept-bd"/>
</dbReference>
<dbReference type="Pfam" id="PF01556">
    <property type="entry name" value="DnaJ_C"/>
    <property type="match status" value="1"/>
</dbReference>
<keyword evidence="4" id="KW-0862">Zinc</keyword>
<evidence type="ECO:0000256" key="5">
    <source>
        <dbReference type="SAM" id="MobiDB-lite"/>
    </source>
</evidence>
<evidence type="ECO:0000256" key="4">
    <source>
        <dbReference type="ARBA" id="ARBA00022833"/>
    </source>
</evidence>
<protein>
    <submittedName>
        <fullName evidence="7">Mitochondrial protein import protein MAS5</fullName>
    </submittedName>
</protein>
<dbReference type="GO" id="GO:0008270">
    <property type="term" value="F:zinc ion binding"/>
    <property type="evidence" value="ECO:0007669"/>
    <property type="project" value="UniProtKB-KW"/>
</dbReference>
<dbReference type="SUPFAM" id="SSF49493">
    <property type="entry name" value="HSP40/DnaJ peptide-binding domain"/>
    <property type="match status" value="2"/>
</dbReference>